<dbReference type="GO" id="GO:0016746">
    <property type="term" value="F:acyltransferase activity"/>
    <property type="evidence" value="ECO:0007669"/>
    <property type="project" value="InterPro"/>
</dbReference>
<dbReference type="STRING" id="1122252.SAMN05660443_1344"/>
<keyword evidence="2" id="KW-1185">Reference proteome</keyword>
<dbReference type="EMBL" id="FOLH01000002">
    <property type="protein sequence ID" value="SFC05436.1"/>
    <property type="molecule type" value="Genomic_DNA"/>
</dbReference>
<dbReference type="OrthoDB" id="6113844at2"/>
<organism evidence="1 2">
    <name type="scientific">Marinospirillum celere</name>
    <dbReference type="NCBI Taxonomy" id="1122252"/>
    <lineage>
        <taxon>Bacteria</taxon>
        <taxon>Pseudomonadati</taxon>
        <taxon>Pseudomonadota</taxon>
        <taxon>Gammaproteobacteria</taxon>
        <taxon>Oceanospirillales</taxon>
        <taxon>Oceanospirillaceae</taxon>
        <taxon>Marinospirillum</taxon>
    </lineage>
</organism>
<evidence type="ECO:0000313" key="1">
    <source>
        <dbReference type="EMBL" id="SFC05436.1"/>
    </source>
</evidence>
<evidence type="ECO:0000313" key="2">
    <source>
        <dbReference type="Proteomes" id="UP000199058"/>
    </source>
</evidence>
<gene>
    <name evidence="1" type="ORF">SAMN05660443_1344</name>
</gene>
<dbReference type="AlphaFoldDB" id="A0A1I1G288"/>
<dbReference type="Gene3D" id="3.40.47.10">
    <property type="match status" value="1"/>
</dbReference>
<sequence length="346" mass="38256">MHQAFIIAAAGRQDGQGSLAELDKMREQVTEAGLKLERLVIDPLKAGWNSPKPRNHFRSGCAPLEALAFAHTQLKEGAFEAVLIEGQDAIKTGYSREERDELMQEVFGPDYPLPEAYTDLARYFCHQQGLSFDEFRKLRDALFENYRRSAPEAAVDERWYAEITELFRGVDCANPYTDYSGGLLLTRDDLLGSFDCSQPPVEVKGVGIGFAQGDGADHLEELADYWHLEKAVHYANLQAEMEFAEEFNAGKALLEAYTCYPVVPLALLLRGDFVGSVEEIPAWLGKHRLTLKGGMNLNRAPWNLPALRALIEMTLALHNNPGMLGGVHGNGGLGYKQGFAILGGNP</sequence>
<dbReference type="Proteomes" id="UP000199058">
    <property type="component" value="Unassembled WGS sequence"/>
</dbReference>
<reference evidence="1 2" key="1">
    <citation type="submission" date="2016-10" db="EMBL/GenBank/DDBJ databases">
        <authorList>
            <person name="de Groot N.N."/>
        </authorList>
    </citation>
    <scope>NUCLEOTIDE SEQUENCE [LARGE SCALE GENOMIC DNA]</scope>
    <source>
        <strain evidence="1 2">DSM 18438</strain>
    </source>
</reference>
<accession>A0A1I1G288</accession>
<dbReference type="InterPro" id="IPR016039">
    <property type="entry name" value="Thiolase-like"/>
</dbReference>
<protein>
    <submittedName>
        <fullName evidence="1">Uncharacterized protein</fullName>
    </submittedName>
</protein>
<dbReference type="RefSeq" id="WP_091960998.1">
    <property type="nucleotide sequence ID" value="NZ_FOLH01000002.1"/>
</dbReference>
<proteinExistence type="predicted"/>
<name>A0A1I1G288_9GAMM</name>